<evidence type="ECO:0000313" key="2">
    <source>
        <dbReference type="Proteomes" id="UP000789396"/>
    </source>
</evidence>
<name>A0A9N9H071_9GLOM</name>
<dbReference type="EMBL" id="CAJVPZ010013225">
    <property type="protein sequence ID" value="CAG8647041.1"/>
    <property type="molecule type" value="Genomic_DNA"/>
</dbReference>
<protein>
    <submittedName>
        <fullName evidence="1">11016_t:CDS:1</fullName>
    </submittedName>
</protein>
<proteinExistence type="predicted"/>
<sequence length="405" mass="47175">MSEEEDELKEIIPIPLLSGDGEREVKITIKEDIIPHNGEEITHIVCSPNVKYVATWSNDDKSICGWSVIERQHQLNFDNSLTRQDLSSLPIRITTGDLKNVPTHVINYVDDFKDTFYFDEIYGIIDLKTKLLQKFEVQGLSALSAYEAIYARKLFQLRLDSELNSQDAPEKFLYPNVVISDFIVGVWDNKLWIQTLVRETKEWTEYLREELHDYNRIQIQFCAEEIELMMEDTLVKAKIYLNYNETRVIKKKSYYNGYLYTWIVEETDDNTFLTAWMFDHKALAWSKVGNKIQTFLSDIKLLTSEDIVAISPKGLFVWTVVKGHGIKLLYYWGSVKIAKPNAYYYELVIDQIEFLNDKLVFSKNALPPPSFTREIGIKIDKYEEKLNKILDALEKHAGFPMATTL</sequence>
<comment type="caution">
    <text evidence="1">The sequence shown here is derived from an EMBL/GenBank/DDBJ whole genome shotgun (WGS) entry which is preliminary data.</text>
</comment>
<reference evidence="1" key="1">
    <citation type="submission" date="2021-06" db="EMBL/GenBank/DDBJ databases">
        <authorList>
            <person name="Kallberg Y."/>
            <person name="Tangrot J."/>
            <person name="Rosling A."/>
        </authorList>
    </citation>
    <scope>NUCLEOTIDE SEQUENCE</scope>
    <source>
        <strain evidence="1">IN212</strain>
    </source>
</reference>
<feature type="non-terminal residue" evidence="1">
    <location>
        <position position="1"/>
    </location>
</feature>
<keyword evidence="2" id="KW-1185">Reference proteome</keyword>
<gene>
    <name evidence="1" type="ORF">RFULGI_LOCUS8291</name>
</gene>
<dbReference type="OrthoDB" id="2426279at2759"/>
<evidence type="ECO:0000313" key="1">
    <source>
        <dbReference type="EMBL" id="CAG8647041.1"/>
    </source>
</evidence>
<dbReference type="AlphaFoldDB" id="A0A9N9H071"/>
<dbReference type="Proteomes" id="UP000789396">
    <property type="component" value="Unassembled WGS sequence"/>
</dbReference>
<organism evidence="1 2">
    <name type="scientific">Racocetra fulgida</name>
    <dbReference type="NCBI Taxonomy" id="60492"/>
    <lineage>
        <taxon>Eukaryota</taxon>
        <taxon>Fungi</taxon>
        <taxon>Fungi incertae sedis</taxon>
        <taxon>Mucoromycota</taxon>
        <taxon>Glomeromycotina</taxon>
        <taxon>Glomeromycetes</taxon>
        <taxon>Diversisporales</taxon>
        <taxon>Gigasporaceae</taxon>
        <taxon>Racocetra</taxon>
    </lineage>
</organism>
<accession>A0A9N9H071</accession>